<comment type="subcellular location">
    <subcellularLocation>
        <location evidence="5">Secreted</location>
    </subcellularLocation>
    <subcellularLocation>
        <location evidence="5">Bacterial flagellum</location>
    </subcellularLocation>
</comment>
<evidence type="ECO:0000256" key="4">
    <source>
        <dbReference type="ARBA" id="ARBA00023143"/>
    </source>
</evidence>
<protein>
    <recommendedName>
        <fullName evidence="5">Flagellar hook-associated protein 2</fullName>
        <shortName evidence="5">HAP2</shortName>
    </recommendedName>
    <alternativeName>
        <fullName evidence="5">Flagellar cap protein</fullName>
    </alternativeName>
</protein>
<keyword evidence="9" id="KW-1185">Reference proteome</keyword>
<dbReference type="Pfam" id="PF02465">
    <property type="entry name" value="FliD_N"/>
    <property type="match status" value="1"/>
</dbReference>
<comment type="similarity">
    <text evidence="1 5">Belongs to the FliD family.</text>
</comment>
<dbReference type="InterPro" id="IPR003481">
    <property type="entry name" value="FliD_N"/>
</dbReference>
<dbReference type="AlphaFoldDB" id="A0A7H0LI03"/>
<dbReference type="Pfam" id="PF07195">
    <property type="entry name" value="FliD_C"/>
    <property type="match status" value="1"/>
</dbReference>
<dbReference type="GO" id="GO:0071973">
    <property type="term" value="P:bacterial-type flagellum-dependent cell motility"/>
    <property type="evidence" value="ECO:0007669"/>
    <property type="project" value="TreeGrafter"/>
</dbReference>
<evidence type="ECO:0000256" key="3">
    <source>
        <dbReference type="ARBA" id="ARBA00023054"/>
    </source>
</evidence>
<comment type="function">
    <text evidence="5">Required for morphogenesis and for the elongation of the flagellar filament by facilitating polymerization of the flagellin monomers at the tip of growing filament. Forms a capping structure, which prevents flagellin subunits (transported through the central channel of the flagellum) from leaking out without polymerization at the distal end.</text>
</comment>
<dbReference type="KEGG" id="spap:H3Z74_21995"/>
<evidence type="ECO:0000313" key="8">
    <source>
        <dbReference type="EMBL" id="QNQ09306.1"/>
    </source>
</evidence>
<dbReference type="InterPro" id="IPR040026">
    <property type="entry name" value="FliD"/>
</dbReference>
<dbReference type="EMBL" id="CP061038">
    <property type="protein sequence ID" value="QNQ09306.1"/>
    <property type="molecule type" value="Genomic_DNA"/>
</dbReference>
<keyword evidence="3" id="KW-0175">Coiled coil</keyword>
<feature type="domain" description="Flagellar hook-associated protein 2 C-terminal" evidence="7">
    <location>
        <begin position="237"/>
        <end position="460"/>
    </location>
</feature>
<name>A0A7H0LI03_9SPHN</name>
<evidence type="ECO:0000259" key="6">
    <source>
        <dbReference type="Pfam" id="PF02465"/>
    </source>
</evidence>
<keyword evidence="8" id="KW-0282">Flagellum</keyword>
<proteinExistence type="inferred from homology"/>
<comment type="subunit">
    <text evidence="2 5">Homopentamer.</text>
</comment>
<dbReference type="RefSeq" id="WP_187761623.1">
    <property type="nucleotide sequence ID" value="NZ_CP061038.1"/>
</dbReference>
<dbReference type="GO" id="GO:0007155">
    <property type="term" value="P:cell adhesion"/>
    <property type="evidence" value="ECO:0007669"/>
    <property type="project" value="InterPro"/>
</dbReference>
<dbReference type="GO" id="GO:0009421">
    <property type="term" value="C:bacterial-type flagellum filament cap"/>
    <property type="evidence" value="ECO:0007669"/>
    <property type="project" value="InterPro"/>
</dbReference>
<dbReference type="Proteomes" id="UP000516148">
    <property type="component" value="Chromosome"/>
</dbReference>
<keyword evidence="8" id="KW-0969">Cilium</keyword>
<evidence type="ECO:0000256" key="5">
    <source>
        <dbReference type="RuleBase" id="RU362066"/>
    </source>
</evidence>
<sequence>MATTSITSALGAGSGVDIKELVASLVDAQFANKTKQLTAKSDALTKQISGVSTLKSGISGFAGALAALAKGGTLATAPTSSNSGILKVSGLSGAKLAGLSASVEVRQLAAPQVATSPAIADPIASVGLGSFTLTFGKATVTDGAMTGFTAGAAAPITIPITAGNSGLSGIARSINAANAGVTATVLTDANGSRLSIKSATGEAKAFTLTANEDPAAPGLSSLNIGPGATGTTIGSVAKDAIVAVDGVALQRPSNSISDLIPGVKLDLVSAAIGTTVTLGTSAPTAALSQAVNDFVETFNQLGAAIKEQTDPVTGLLKSDSATATLARSMRQLTLTPLLTDAPNGVPATLAEIGVQTNRDGTLSVNAARLTEALTKWPDTVEAMFADGSGASGKGLSAALTSISNTAIDTKVGLGASTARYTKAQADLADDQSDLADAEDVMTKRLTQQYGAMDARVAAYKSTLTFLQQQVDAWNSSK</sequence>
<dbReference type="PANTHER" id="PTHR30288:SF0">
    <property type="entry name" value="FLAGELLAR HOOK-ASSOCIATED PROTEIN 2"/>
    <property type="match status" value="1"/>
</dbReference>
<dbReference type="GO" id="GO:0009424">
    <property type="term" value="C:bacterial-type flagellum hook"/>
    <property type="evidence" value="ECO:0007669"/>
    <property type="project" value="UniProtKB-UniRule"/>
</dbReference>
<feature type="domain" description="Flagellar hook-associated protein 2 N-terminal" evidence="6">
    <location>
        <begin position="14"/>
        <end position="111"/>
    </location>
</feature>
<evidence type="ECO:0000256" key="1">
    <source>
        <dbReference type="ARBA" id="ARBA00009764"/>
    </source>
</evidence>
<evidence type="ECO:0000256" key="2">
    <source>
        <dbReference type="ARBA" id="ARBA00011255"/>
    </source>
</evidence>
<evidence type="ECO:0000313" key="9">
    <source>
        <dbReference type="Proteomes" id="UP000516148"/>
    </source>
</evidence>
<dbReference type="InterPro" id="IPR010809">
    <property type="entry name" value="FliD_C"/>
</dbReference>
<reference evidence="8 9" key="1">
    <citation type="submission" date="2020-09" db="EMBL/GenBank/DDBJ databases">
        <title>Sphingomonas sp., a new species isolated from pork steak.</title>
        <authorList>
            <person name="Heidler von Heilborn D."/>
        </authorList>
    </citation>
    <scope>NUCLEOTIDE SEQUENCE [LARGE SCALE GENOMIC DNA]</scope>
    <source>
        <strain evidence="9">S8-3T</strain>
    </source>
</reference>
<keyword evidence="8" id="KW-0966">Cell projection</keyword>
<organism evidence="8 9">
    <name type="scientific">Sphingomonas alpina</name>
    <dbReference type="NCBI Taxonomy" id="653931"/>
    <lineage>
        <taxon>Bacteria</taxon>
        <taxon>Pseudomonadati</taxon>
        <taxon>Pseudomonadota</taxon>
        <taxon>Alphaproteobacteria</taxon>
        <taxon>Sphingomonadales</taxon>
        <taxon>Sphingomonadaceae</taxon>
        <taxon>Sphingomonas</taxon>
    </lineage>
</organism>
<dbReference type="PANTHER" id="PTHR30288">
    <property type="entry name" value="FLAGELLAR CAP/ASSEMBLY PROTEIN FLID"/>
    <property type="match status" value="1"/>
</dbReference>
<dbReference type="GO" id="GO:0005576">
    <property type="term" value="C:extracellular region"/>
    <property type="evidence" value="ECO:0007669"/>
    <property type="project" value="UniProtKB-SubCell"/>
</dbReference>
<accession>A0A7H0LI03</accession>
<keyword evidence="4 5" id="KW-0975">Bacterial flagellum</keyword>
<evidence type="ECO:0000259" key="7">
    <source>
        <dbReference type="Pfam" id="PF07195"/>
    </source>
</evidence>
<keyword evidence="5" id="KW-0964">Secreted</keyword>
<gene>
    <name evidence="8" type="primary">fliD</name>
    <name evidence="8" type="ORF">H3Z74_21995</name>
</gene>